<protein>
    <submittedName>
        <fullName evidence="1">Uncharacterized protein</fullName>
    </submittedName>
</protein>
<gene>
    <name evidence="1" type="ORF">VO64_2693</name>
</gene>
<proteinExistence type="predicted"/>
<dbReference type="AlphaFoldDB" id="A0AAU8TLR9"/>
<accession>A0AAU8TLR9</accession>
<dbReference type="Proteomes" id="UP000033099">
    <property type="component" value="Chromosome"/>
</dbReference>
<dbReference type="EMBL" id="CP011117">
    <property type="protein sequence ID" value="AKA83239.1"/>
    <property type="molecule type" value="Genomic_DNA"/>
</dbReference>
<dbReference type="KEGG" id="pfb:VO64_2693"/>
<evidence type="ECO:0000313" key="2">
    <source>
        <dbReference type="Proteomes" id="UP000033099"/>
    </source>
</evidence>
<organism evidence="1 2">
    <name type="scientific">Pseudomonas synxantha</name>
    <dbReference type="NCBI Taxonomy" id="47883"/>
    <lineage>
        <taxon>Bacteria</taxon>
        <taxon>Pseudomonadati</taxon>
        <taxon>Pseudomonadota</taxon>
        <taxon>Gammaproteobacteria</taxon>
        <taxon>Pseudomonadales</taxon>
        <taxon>Pseudomonadaceae</taxon>
        <taxon>Pseudomonas</taxon>
    </lineage>
</organism>
<name>A0AAU8TLR9_9PSED</name>
<reference evidence="1 2" key="1">
    <citation type="journal article" date="2015" name="Genome Announc.">
        <title>Complete Genome Sequence of Biocontrol Strain Pseudomonas fluorescens LBUM223.</title>
        <authorList>
            <person name="Roquigny R."/>
            <person name="Arseneault T."/>
            <person name="Gadkar V.J."/>
            <person name="Novinscak A."/>
            <person name="Joly D.L."/>
            <person name="Filion M."/>
        </authorList>
    </citation>
    <scope>NUCLEOTIDE SEQUENCE [LARGE SCALE GENOMIC DNA]</scope>
    <source>
        <strain evidence="1 2">LBUM223</strain>
    </source>
</reference>
<evidence type="ECO:0000313" key="1">
    <source>
        <dbReference type="EMBL" id="AKA83239.1"/>
    </source>
</evidence>
<sequence length="149" mass="17153">MHEEIAFNLDREGEYEHGLYDLHLSGDINGDGKEDFLDQRIFNSFVNVFMLLGWFDFCAGHSHCLTMHVKHYSANGKPNAIELNFIERSGEQETLVYKASAYDGDGDAVMDSFTNTDVNRSGKVDELDKALIRVLCKFFLEFKWYAHKE</sequence>